<sequence length="124" mass="14523">MARSTKSRKNGEQQGESKHKRVLRACNKNQKQDHQIYEPNNNEHIQREDDNRNMNGKSTSSITISEDDHKFPEAKELFDFLNLFLKLPDHHVLGGDILKQVVDDADKAMERRSNWYNINCLVIF</sequence>
<dbReference type="Proteomes" id="UP000234323">
    <property type="component" value="Unassembled WGS sequence"/>
</dbReference>
<accession>A0A2I1HL20</accession>
<protein>
    <submittedName>
        <fullName evidence="2">Uncharacterized protein</fullName>
    </submittedName>
</protein>
<proteinExistence type="predicted"/>
<comment type="caution">
    <text evidence="2">The sequence shown here is derived from an EMBL/GenBank/DDBJ whole genome shotgun (WGS) entry which is preliminary data.</text>
</comment>
<organism evidence="2 3">
    <name type="scientific">Rhizophagus irregularis</name>
    <dbReference type="NCBI Taxonomy" id="588596"/>
    <lineage>
        <taxon>Eukaryota</taxon>
        <taxon>Fungi</taxon>
        <taxon>Fungi incertae sedis</taxon>
        <taxon>Mucoromycota</taxon>
        <taxon>Glomeromycotina</taxon>
        <taxon>Glomeromycetes</taxon>
        <taxon>Glomerales</taxon>
        <taxon>Glomeraceae</taxon>
        <taxon>Rhizophagus</taxon>
    </lineage>
</organism>
<name>A0A2I1HL20_9GLOM</name>
<evidence type="ECO:0000313" key="3">
    <source>
        <dbReference type="Proteomes" id="UP000234323"/>
    </source>
</evidence>
<gene>
    <name evidence="2" type="ORF">RhiirA4_482408</name>
</gene>
<reference evidence="2 3" key="1">
    <citation type="submission" date="2015-10" db="EMBL/GenBank/DDBJ databases">
        <title>Genome analyses suggest a sexual origin of heterokaryosis in a supposedly ancient asexual fungus.</title>
        <authorList>
            <person name="Ropars J."/>
            <person name="Sedzielewska K."/>
            <person name="Noel J."/>
            <person name="Charron P."/>
            <person name="Farinelli L."/>
            <person name="Marton T."/>
            <person name="Kruger M."/>
            <person name="Pelin A."/>
            <person name="Brachmann A."/>
            <person name="Corradi N."/>
        </authorList>
    </citation>
    <scope>NUCLEOTIDE SEQUENCE [LARGE SCALE GENOMIC DNA]</scope>
    <source>
        <strain evidence="2 3">A4</strain>
    </source>
</reference>
<dbReference type="AlphaFoldDB" id="A0A2I1HL20"/>
<evidence type="ECO:0000313" key="2">
    <source>
        <dbReference type="EMBL" id="PKY59567.1"/>
    </source>
</evidence>
<keyword evidence="3" id="KW-1185">Reference proteome</keyword>
<dbReference type="EMBL" id="LLXI01003629">
    <property type="protein sequence ID" value="PKY59567.1"/>
    <property type="molecule type" value="Genomic_DNA"/>
</dbReference>
<evidence type="ECO:0000256" key="1">
    <source>
        <dbReference type="SAM" id="MobiDB-lite"/>
    </source>
</evidence>
<feature type="compositionally biased region" description="Polar residues" evidence="1">
    <location>
        <begin position="53"/>
        <end position="64"/>
    </location>
</feature>
<feature type="region of interest" description="Disordered" evidence="1">
    <location>
        <begin position="1"/>
        <end position="66"/>
    </location>
</feature>